<dbReference type="InterPro" id="IPR051227">
    <property type="entry name" value="CS_glycosyltransferase"/>
</dbReference>
<dbReference type="Pfam" id="PF05679">
    <property type="entry name" value="CHGN"/>
    <property type="match status" value="1"/>
</dbReference>
<proteinExistence type="inferred from homology"/>
<keyword evidence="4 9" id="KW-0812">Transmembrane</keyword>
<reference evidence="11" key="1">
    <citation type="submission" date="2021-02" db="EMBL/GenBank/DDBJ databases">
        <authorList>
            <person name="Steward A R."/>
        </authorList>
    </citation>
    <scope>NUCLEOTIDE SEQUENCE</scope>
</reference>
<feature type="region of interest" description="Disordered" evidence="10">
    <location>
        <begin position="44"/>
        <end position="69"/>
    </location>
</feature>
<evidence type="ECO:0000256" key="2">
    <source>
        <dbReference type="ARBA" id="ARBA00009239"/>
    </source>
</evidence>
<evidence type="ECO:0000256" key="4">
    <source>
        <dbReference type="ARBA" id="ARBA00022692"/>
    </source>
</evidence>
<accession>A0A821TLV5</accession>
<comment type="caution">
    <text evidence="11">The sequence shown here is derived from an EMBL/GenBank/DDBJ whole genome shotgun (WGS) entry which is preliminary data.</text>
</comment>
<comment type="subcellular location">
    <subcellularLocation>
        <location evidence="1 9">Golgi apparatus</location>
        <location evidence="1 9">Golgi stack membrane</location>
        <topology evidence="1 9">Single-pass type II membrane protein</topology>
    </subcellularLocation>
</comment>
<dbReference type="InterPro" id="IPR008428">
    <property type="entry name" value="Chond_GalNAc"/>
</dbReference>
<dbReference type="GO" id="GO:0047238">
    <property type="term" value="F:glucuronosyl-N-acetylgalactosaminyl-proteoglycan 4-beta-N-acetylgalactosaminyltransferase activity"/>
    <property type="evidence" value="ECO:0007669"/>
    <property type="project" value="TreeGrafter"/>
</dbReference>
<feature type="transmembrane region" description="Helical" evidence="9">
    <location>
        <begin position="12"/>
        <end position="33"/>
    </location>
</feature>
<evidence type="ECO:0000313" key="12">
    <source>
        <dbReference type="Proteomes" id="UP000663880"/>
    </source>
</evidence>
<evidence type="ECO:0000313" key="11">
    <source>
        <dbReference type="EMBL" id="CAF4873331.1"/>
    </source>
</evidence>
<dbReference type="OrthoDB" id="9985088at2759"/>
<dbReference type="PANTHER" id="PTHR12369">
    <property type="entry name" value="CHONDROITIN SYNTHASE"/>
    <property type="match status" value="1"/>
</dbReference>
<evidence type="ECO:0000256" key="6">
    <source>
        <dbReference type="ARBA" id="ARBA00022989"/>
    </source>
</evidence>
<evidence type="ECO:0000256" key="9">
    <source>
        <dbReference type="RuleBase" id="RU364016"/>
    </source>
</evidence>
<dbReference type="EMBL" id="CAJOBZ010000024">
    <property type="protein sequence ID" value="CAF4873331.1"/>
    <property type="molecule type" value="Genomic_DNA"/>
</dbReference>
<name>A0A821TLV5_9NEOP</name>
<keyword evidence="7 9" id="KW-0333">Golgi apparatus</keyword>
<keyword evidence="8 9" id="KW-0472">Membrane</keyword>
<keyword evidence="3 9" id="KW-0808">Transferase</keyword>
<evidence type="ECO:0000256" key="3">
    <source>
        <dbReference type="ARBA" id="ARBA00022679"/>
    </source>
</evidence>
<keyword evidence="12" id="KW-1185">Reference proteome</keyword>
<evidence type="ECO:0000256" key="8">
    <source>
        <dbReference type="ARBA" id="ARBA00023136"/>
    </source>
</evidence>
<dbReference type="GO" id="GO:0032580">
    <property type="term" value="C:Golgi cisterna membrane"/>
    <property type="evidence" value="ECO:0007669"/>
    <property type="project" value="UniProtKB-SubCell"/>
</dbReference>
<protein>
    <recommendedName>
        <fullName evidence="9">Hexosyltransferase</fullName>
        <ecNumber evidence="9">2.4.1.-</ecNumber>
    </recommendedName>
</protein>
<dbReference type="PANTHER" id="PTHR12369:SF13">
    <property type="entry name" value="HEXOSYLTRANSFERASE"/>
    <property type="match status" value="1"/>
</dbReference>
<comment type="similarity">
    <text evidence="2 9">Belongs to the chondroitin N-acetylgalactosaminyltransferase family.</text>
</comment>
<gene>
    <name evidence="11" type="ORF">PMACD_LOCUS8960</name>
</gene>
<keyword evidence="5 9" id="KW-0735">Signal-anchor</keyword>
<sequence>MLSRYVVSQVKHNSFFLVGLALGLWVSLVLVPLEEESECVRTEPVESAVGAGDEWEPQREQRPLGAGAPPARVLQRPRYYSTELGMRAPLLAGVLSSEEALDTRAAAINETAAGLLPALRFFITASSLQLKPGRANVVGFTDTREMLKPFHALKYLADNYLEDYNFFFLVTDTSYINARQLNELVSKLSVSQDVYMGAVAEDDTHYCTLGSAYFGLYSLGCSPDNLGIVHHKVTVKDHVWRGGILLSNSVLRAVHGELDWCVRNSYSPHHHENIGRCVLHASHTPCAAALHAANYSAAILATADAVSDSLPDAVTVHPVTDPGHFHRLHALVSRVRLQRAHDRVGDERTLAAASFRRHPRGFRNATWPPALRADAGLASPPPPTRFDHLRWTRFNATHAFMPDDERAVAALGGATLEAVRLVVREGLAWARRHWDADAELDEGAWCWDPPHALRYRLIVRLAAQDRRAVRQLEAVRPLGAARLAPARYVTETARVTIVAPAAAPPKLAAEAVGLLRRYEASLDRDSNTALALVAVGASADDLAALREAIRTLVERRRDARVQLFESPPPDGESAGVGEPEWREVAARLALEAAAPRFPRDALLLLIPSDAEFSEDFLNRARMNTIAGEQWYMPSGFARFAHYAHPRWREADGTRPTVNTGRFERAPLSLAVSRGDFSDAREAWMAHGGDPSAGPAQLLAASSLRCIRAPEPALVRAAAGPPCALADSATCLRRERSRGLGRLHLGARHTLAKLLLSEQALLSAD</sequence>
<evidence type="ECO:0000256" key="10">
    <source>
        <dbReference type="SAM" id="MobiDB-lite"/>
    </source>
</evidence>
<dbReference type="Proteomes" id="UP000663880">
    <property type="component" value="Unassembled WGS sequence"/>
</dbReference>
<dbReference type="Gene3D" id="3.90.550.50">
    <property type="match status" value="1"/>
</dbReference>
<dbReference type="AlphaFoldDB" id="A0A821TLV5"/>
<organism evidence="11 12">
    <name type="scientific">Pieris macdunnoughi</name>
    <dbReference type="NCBI Taxonomy" id="345717"/>
    <lineage>
        <taxon>Eukaryota</taxon>
        <taxon>Metazoa</taxon>
        <taxon>Ecdysozoa</taxon>
        <taxon>Arthropoda</taxon>
        <taxon>Hexapoda</taxon>
        <taxon>Insecta</taxon>
        <taxon>Pterygota</taxon>
        <taxon>Neoptera</taxon>
        <taxon>Endopterygota</taxon>
        <taxon>Lepidoptera</taxon>
        <taxon>Glossata</taxon>
        <taxon>Ditrysia</taxon>
        <taxon>Papilionoidea</taxon>
        <taxon>Pieridae</taxon>
        <taxon>Pierinae</taxon>
        <taxon>Pieris</taxon>
    </lineage>
</organism>
<evidence type="ECO:0000256" key="7">
    <source>
        <dbReference type="ARBA" id="ARBA00023034"/>
    </source>
</evidence>
<dbReference type="EC" id="2.4.1.-" evidence="9"/>
<evidence type="ECO:0000256" key="5">
    <source>
        <dbReference type="ARBA" id="ARBA00022968"/>
    </source>
</evidence>
<evidence type="ECO:0000256" key="1">
    <source>
        <dbReference type="ARBA" id="ARBA00004447"/>
    </source>
</evidence>
<keyword evidence="6 9" id="KW-1133">Transmembrane helix</keyword>